<reference evidence="3" key="1">
    <citation type="submission" date="2017-03" db="EMBL/GenBank/DDBJ databases">
        <authorList>
            <person name="Lund M.B."/>
        </authorList>
    </citation>
    <scope>NUCLEOTIDE SEQUENCE [LARGE SCALE GENOMIC DNA]</scope>
</reference>
<feature type="transmembrane region" description="Helical" evidence="1">
    <location>
        <begin position="68"/>
        <end position="89"/>
    </location>
</feature>
<proteinExistence type="predicted"/>
<evidence type="ECO:0000313" key="2">
    <source>
        <dbReference type="EMBL" id="PDQ35459.1"/>
    </source>
</evidence>
<name>A0A2A6FRW1_9MICO</name>
<evidence type="ECO:0000313" key="3">
    <source>
        <dbReference type="Proteomes" id="UP000219994"/>
    </source>
</evidence>
<keyword evidence="1" id="KW-0812">Transmembrane</keyword>
<dbReference type="Proteomes" id="UP000219994">
    <property type="component" value="Unassembled WGS sequence"/>
</dbReference>
<feature type="transmembrane region" description="Helical" evidence="1">
    <location>
        <begin position="44"/>
        <end position="62"/>
    </location>
</feature>
<organism evidence="2 3">
    <name type="scientific">Candidatus Lumbricidiphila eiseniae</name>
    <dbReference type="NCBI Taxonomy" id="1969409"/>
    <lineage>
        <taxon>Bacteria</taxon>
        <taxon>Bacillati</taxon>
        <taxon>Actinomycetota</taxon>
        <taxon>Actinomycetes</taxon>
        <taxon>Micrococcales</taxon>
        <taxon>Microbacteriaceae</taxon>
        <taxon>Candidatus Lumbricidiphila</taxon>
    </lineage>
</organism>
<protein>
    <submittedName>
        <fullName evidence="2">Uncharacterized protein</fullName>
    </submittedName>
</protein>
<keyword evidence="1" id="KW-0472">Membrane</keyword>
<gene>
    <name evidence="2" type="ORF">B5766_05910</name>
</gene>
<dbReference type="EMBL" id="NAEP01000033">
    <property type="protein sequence ID" value="PDQ35459.1"/>
    <property type="molecule type" value="Genomic_DNA"/>
</dbReference>
<comment type="caution">
    <text evidence="2">The sequence shown here is derived from an EMBL/GenBank/DDBJ whole genome shotgun (WGS) entry which is preliminary data.</text>
</comment>
<feature type="transmembrane region" description="Helical" evidence="1">
    <location>
        <begin position="17"/>
        <end position="37"/>
    </location>
</feature>
<evidence type="ECO:0000256" key="1">
    <source>
        <dbReference type="SAM" id="Phobius"/>
    </source>
</evidence>
<accession>A0A2A6FRW1</accession>
<keyword evidence="1" id="KW-1133">Transmembrane helix</keyword>
<dbReference type="AlphaFoldDB" id="A0A2A6FRW1"/>
<sequence length="107" mass="12346">MIVFFVYFGDIRKGPQWWQIVAGIWLVGTGIGTFYDFRRLKNKIPIFLVLFVMGTAFVYLGDIGRTPLWWNILVGFALIGNGIGAFYDFHRGKTRNDRRIARAAEHC</sequence>